<gene>
    <name evidence="12" type="ORF">CD29_12620</name>
</gene>
<feature type="active site" description="Nucleophile" evidence="9">
    <location>
        <position position="443"/>
    </location>
</feature>
<sequence length="520" mass="59418">MIRFLKGGGVVEKERLVVEQEIRNYEQLLKQKPNDAYLLRWLAFKYSQLASFFEKTDPIQYQKKLIKAIQYLELATRYGYEGLANEHFQLWQKLKSQQIITMQKVNAKNPFLKAFLLIALGLFILFCSSVGWFLFDINEKKSVARELPEMRTSVPPIDEKELTLIDTNQHRVSYLRIDEGIEESEGYKRAKERIELMRESALDESLEVVILQRRNGFDYELGSVSVSKSQIEPLIAKRYKKAATLPVDQDAFSLTILRSAIYHYVLNTKQFPHSLEELTQPFPNNYLSSIPKDQQFSQNEIKQKYDGTGGWVYEPQQDLNLNTLTMSELRQVISESVYPNFYHTCTKGCTFQPIEIHIDQSIHKLSILIGGVSFGEMSVGIGKYDATPEGSFYISKRVAFPNHQLQEKNRYFGTRGMELSGLNVAIHGTYVEESIGRSLSNGCIRLFNKDIEKLFEVIPLFTTVFIENGNISGSDGHVVDSLDGNQGKPFDNIIPSIAPFANGSGGGREMDAKTIYEWLN</sequence>
<dbReference type="GO" id="GO:0005576">
    <property type="term" value="C:extracellular region"/>
    <property type="evidence" value="ECO:0007669"/>
    <property type="project" value="TreeGrafter"/>
</dbReference>
<evidence type="ECO:0000256" key="8">
    <source>
        <dbReference type="ARBA" id="ARBA00023316"/>
    </source>
</evidence>
<dbReference type="eggNOG" id="COG1376">
    <property type="taxonomic scope" value="Bacteria"/>
</dbReference>
<dbReference type="EMBL" id="JPVN01000014">
    <property type="protein sequence ID" value="KGR77997.1"/>
    <property type="molecule type" value="Genomic_DNA"/>
</dbReference>
<keyword evidence="3" id="KW-0328">Glycosyltransferase</keyword>
<keyword evidence="7 9" id="KW-0573">Peptidoglycan synthesis</keyword>
<dbReference type="InterPro" id="IPR038063">
    <property type="entry name" value="Transpep_catalytic_dom"/>
</dbReference>
<evidence type="ECO:0000256" key="6">
    <source>
        <dbReference type="ARBA" id="ARBA00022960"/>
    </source>
</evidence>
<dbReference type="Proteomes" id="UP000030416">
    <property type="component" value="Unassembled WGS sequence"/>
</dbReference>
<dbReference type="RefSeq" id="WP_036187152.1">
    <property type="nucleotide sequence ID" value="NZ_AVDA01000014.1"/>
</dbReference>
<dbReference type="AlphaFoldDB" id="A0A0A3IT41"/>
<feature type="domain" description="L,D-TPase catalytic" evidence="11">
    <location>
        <begin position="354"/>
        <end position="467"/>
    </location>
</feature>
<dbReference type="CDD" id="cd16913">
    <property type="entry name" value="YkuD_like"/>
    <property type="match status" value="1"/>
</dbReference>
<keyword evidence="13" id="KW-1185">Reference proteome</keyword>
<comment type="pathway">
    <text evidence="1 9">Cell wall biogenesis; peptidoglycan biosynthesis.</text>
</comment>
<proteinExistence type="inferred from homology"/>
<dbReference type="PANTHER" id="PTHR30582:SF24">
    <property type="entry name" value="L,D-TRANSPEPTIDASE ERFK_SRFK-RELATED"/>
    <property type="match status" value="1"/>
</dbReference>
<dbReference type="PROSITE" id="PS52029">
    <property type="entry name" value="LD_TPASE"/>
    <property type="match status" value="1"/>
</dbReference>
<name>A0A0A3IT41_9BACL</name>
<keyword evidence="10" id="KW-0812">Transmembrane</keyword>
<dbReference type="InterPro" id="IPR005490">
    <property type="entry name" value="LD_TPept_cat_dom"/>
</dbReference>
<evidence type="ECO:0000256" key="9">
    <source>
        <dbReference type="PROSITE-ProRule" id="PRU01373"/>
    </source>
</evidence>
<dbReference type="InterPro" id="IPR050979">
    <property type="entry name" value="LD-transpeptidase"/>
</dbReference>
<keyword evidence="10" id="KW-1133">Transmembrane helix</keyword>
<dbReference type="Pfam" id="PF03734">
    <property type="entry name" value="YkuD"/>
    <property type="match status" value="1"/>
</dbReference>
<dbReference type="GO" id="GO:0071972">
    <property type="term" value="F:peptidoglycan L,D-transpeptidase activity"/>
    <property type="evidence" value="ECO:0007669"/>
    <property type="project" value="TreeGrafter"/>
</dbReference>
<keyword evidence="6 9" id="KW-0133">Cell shape</keyword>
<dbReference type="GO" id="GO:0071555">
    <property type="term" value="P:cell wall organization"/>
    <property type="evidence" value="ECO:0007669"/>
    <property type="project" value="UniProtKB-UniRule"/>
</dbReference>
<keyword evidence="5" id="KW-0378">Hydrolase</keyword>
<dbReference type="GO" id="GO:0018104">
    <property type="term" value="P:peptidoglycan-protein cross-linking"/>
    <property type="evidence" value="ECO:0007669"/>
    <property type="project" value="TreeGrafter"/>
</dbReference>
<dbReference type="GO" id="GO:0016757">
    <property type="term" value="F:glycosyltransferase activity"/>
    <property type="evidence" value="ECO:0007669"/>
    <property type="project" value="UniProtKB-KW"/>
</dbReference>
<dbReference type="PANTHER" id="PTHR30582">
    <property type="entry name" value="L,D-TRANSPEPTIDASE"/>
    <property type="match status" value="1"/>
</dbReference>
<keyword evidence="10" id="KW-0472">Membrane</keyword>
<accession>A0A0A3IT41</accession>
<comment type="similarity">
    <text evidence="2">Belongs to the YkuD family.</text>
</comment>
<evidence type="ECO:0000256" key="1">
    <source>
        <dbReference type="ARBA" id="ARBA00004752"/>
    </source>
</evidence>
<dbReference type="UniPathway" id="UPA00219"/>
<feature type="active site" description="Proton donor/acceptor" evidence="9">
    <location>
        <position position="427"/>
    </location>
</feature>
<feature type="transmembrane region" description="Helical" evidence="10">
    <location>
        <begin position="114"/>
        <end position="135"/>
    </location>
</feature>
<evidence type="ECO:0000256" key="2">
    <source>
        <dbReference type="ARBA" id="ARBA00005992"/>
    </source>
</evidence>
<keyword evidence="8 9" id="KW-0961">Cell wall biogenesis/degradation</keyword>
<evidence type="ECO:0000313" key="13">
    <source>
        <dbReference type="Proteomes" id="UP000030416"/>
    </source>
</evidence>
<evidence type="ECO:0000313" key="12">
    <source>
        <dbReference type="EMBL" id="KGR77997.1"/>
    </source>
</evidence>
<keyword evidence="4" id="KW-0808">Transferase</keyword>
<organism evidence="12 13">
    <name type="scientific">Ureibacillus manganicus DSM 26584</name>
    <dbReference type="NCBI Taxonomy" id="1384049"/>
    <lineage>
        <taxon>Bacteria</taxon>
        <taxon>Bacillati</taxon>
        <taxon>Bacillota</taxon>
        <taxon>Bacilli</taxon>
        <taxon>Bacillales</taxon>
        <taxon>Caryophanaceae</taxon>
        <taxon>Ureibacillus</taxon>
    </lineage>
</organism>
<reference evidence="12 13" key="1">
    <citation type="submission" date="2014-02" db="EMBL/GenBank/DDBJ databases">
        <title>Draft genome sequence of Lysinibacillus manganicus DSM 26584T.</title>
        <authorList>
            <person name="Zhang F."/>
            <person name="Wang G."/>
            <person name="Zhang L."/>
        </authorList>
    </citation>
    <scope>NUCLEOTIDE SEQUENCE [LARGE SCALE GENOMIC DNA]</scope>
    <source>
        <strain evidence="12 13">DSM 26584</strain>
    </source>
</reference>
<evidence type="ECO:0000256" key="10">
    <source>
        <dbReference type="SAM" id="Phobius"/>
    </source>
</evidence>
<protein>
    <recommendedName>
        <fullName evidence="11">L,D-TPase catalytic domain-containing protein</fullName>
    </recommendedName>
</protein>
<evidence type="ECO:0000259" key="11">
    <source>
        <dbReference type="PROSITE" id="PS52029"/>
    </source>
</evidence>
<evidence type="ECO:0000256" key="7">
    <source>
        <dbReference type="ARBA" id="ARBA00022984"/>
    </source>
</evidence>
<dbReference type="STRING" id="1384049.CD29_12620"/>
<dbReference type="GO" id="GO:0008360">
    <property type="term" value="P:regulation of cell shape"/>
    <property type="evidence" value="ECO:0007669"/>
    <property type="project" value="UniProtKB-UniRule"/>
</dbReference>
<evidence type="ECO:0000256" key="4">
    <source>
        <dbReference type="ARBA" id="ARBA00022679"/>
    </source>
</evidence>
<dbReference type="SUPFAM" id="SSF141523">
    <property type="entry name" value="L,D-transpeptidase catalytic domain-like"/>
    <property type="match status" value="1"/>
</dbReference>
<evidence type="ECO:0000256" key="5">
    <source>
        <dbReference type="ARBA" id="ARBA00022801"/>
    </source>
</evidence>
<evidence type="ECO:0000256" key="3">
    <source>
        <dbReference type="ARBA" id="ARBA00022676"/>
    </source>
</evidence>
<comment type="caution">
    <text evidence="12">The sequence shown here is derived from an EMBL/GenBank/DDBJ whole genome shotgun (WGS) entry which is preliminary data.</text>
</comment>
<dbReference type="Gene3D" id="2.40.440.10">
    <property type="entry name" value="L,D-transpeptidase catalytic domain-like"/>
    <property type="match status" value="1"/>
</dbReference>